<evidence type="ECO:0000259" key="8">
    <source>
        <dbReference type="PROSITE" id="PS50863"/>
    </source>
</evidence>
<keyword evidence="2" id="KW-0805">Transcription regulation</keyword>
<evidence type="ECO:0000256" key="2">
    <source>
        <dbReference type="ARBA" id="ARBA00023015"/>
    </source>
</evidence>
<dbReference type="PROSITE" id="PS50863">
    <property type="entry name" value="B3"/>
    <property type="match status" value="2"/>
</dbReference>
<feature type="compositionally biased region" description="Basic and acidic residues" evidence="6">
    <location>
        <begin position="83"/>
        <end position="96"/>
    </location>
</feature>
<dbReference type="EMBL" id="KQ483758">
    <property type="protein sequence ID" value="KYP41675.1"/>
    <property type="molecule type" value="Genomic_DNA"/>
</dbReference>
<feature type="transmembrane region" description="Helical" evidence="7">
    <location>
        <begin position="271"/>
        <end position="288"/>
    </location>
</feature>
<dbReference type="InterPro" id="IPR003340">
    <property type="entry name" value="B3_DNA-bd"/>
</dbReference>
<dbReference type="Gramene" id="C.cajan_37133.t">
    <property type="protein sequence ID" value="C.cajan_37133.t"/>
    <property type="gene ID" value="C.cajan_37133"/>
</dbReference>
<feature type="domain" description="TF-B3" evidence="8">
    <location>
        <begin position="1"/>
        <end position="65"/>
    </location>
</feature>
<dbReference type="InterPro" id="IPR015300">
    <property type="entry name" value="DNA-bd_pseudobarrel_sf"/>
</dbReference>
<dbReference type="CDD" id="cd10017">
    <property type="entry name" value="B3_DNA"/>
    <property type="match status" value="1"/>
</dbReference>
<keyword evidence="7" id="KW-0472">Membrane</keyword>
<dbReference type="STRING" id="3821.A0A151RGW3"/>
<accession>A0A151RGW3</accession>
<feature type="domain" description="TF-B3" evidence="8">
    <location>
        <begin position="170"/>
        <end position="264"/>
    </location>
</feature>
<protein>
    <submittedName>
        <fullName evidence="9">B3 domain-containing transcription factor VRN1</fullName>
    </submittedName>
</protein>
<sequence>MLNPVILSLPNGAKKKVYWLRHDGDVWFCNGWKEFATYSRLEASHFVVFRYEGNSSFNVIIFGKSAVEVEYPLSSDSNEEVEETHGTDKNVEERSSHKGKRKKSPSPLSRTSKKIQISPKIEVEEEDQLNHWKKKAGLDNSKYIHNGSFKRSIRNFHEKVKTMFHSENEHFTCAIQKTYIERDLLILPMEFSKHYLHKDGATLFIEDGRTWDVELKVNYCGQLTFSIGWKKFSQDNELKVGDVCGFELHKYKGFSFKVTVFRFEEDSSTPLFIGIIYLLTIISNYELLHRNNFSYNIFTKDHITFICQILNEFLLFPLYMFIYIFPHNFHLF</sequence>
<dbReference type="GO" id="GO:0005634">
    <property type="term" value="C:nucleus"/>
    <property type="evidence" value="ECO:0007669"/>
    <property type="project" value="UniProtKB-SubCell"/>
</dbReference>
<evidence type="ECO:0000256" key="4">
    <source>
        <dbReference type="ARBA" id="ARBA00023163"/>
    </source>
</evidence>
<dbReference type="GO" id="GO:0003677">
    <property type="term" value="F:DNA binding"/>
    <property type="evidence" value="ECO:0007669"/>
    <property type="project" value="UniProtKB-KW"/>
</dbReference>
<keyword evidence="4" id="KW-0804">Transcription</keyword>
<dbReference type="PANTHER" id="PTHR31920">
    <property type="entry name" value="B3 DOMAIN-CONTAINING"/>
    <property type="match status" value="1"/>
</dbReference>
<keyword evidence="3" id="KW-0238">DNA-binding</keyword>
<evidence type="ECO:0000256" key="6">
    <source>
        <dbReference type="SAM" id="MobiDB-lite"/>
    </source>
</evidence>
<keyword evidence="7" id="KW-0812">Transmembrane</keyword>
<dbReference type="InterPro" id="IPR050655">
    <property type="entry name" value="Plant_B3_domain"/>
</dbReference>
<evidence type="ECO:0000256" key="7">
    <source>
        <dbReference type="SAM" id="Phobius"/>
    </source>
</evidence>
<feature type="transmembrane region" description="Helical" evidence="7">
    <location>
        <begin position="309"/>
        <end position="326"/>
    </location>
</feature>
<gene>
    <name evidence="9" type="ORF">KK1_036958</name>
</gene>
<proteinExistence type="predicted"/>
<keyword evidence="10" id="KW-1185">Reference proteome</keyword>
<comment type="subcellular location">
    <subcellularLocation>
        <location evidence="1">Nucleus</location>
    </subcellularLocation>
</comment>
<dbReference type="SMART" id="SM01019">
    <property type="entry name" value="B3"/>
    <property type="match status" value="1"/>
</dbReference>
<evidence type="ECO:0000313" key="10">
    <source>
        <dbReference type="Proteomes" id="UP000075243"/>
    </source>
</evidence>
<keyword evidence="7" id="KW-1133">Transmembrane helix</keyword>
<dbReference type="AlphaFoldDB" id="A0A151RGW3"/>
<dbReference type="OMA" id="ENEHFTC"/>
<evidence type="ECO:0000256" key="1">
    <source>
        <dbReference type="ARBA" id="ARBA00004123"/>
    </source>
</evidence>
<dbReference type="PANTHER" id="PTHR31920:SF108">
    <property type="entry name" value="B3 DOMAIN-CONTAINING TRANSCRIPTION FACTOR VRN1-LIKE"/>
    <property type="match status" value="1"/>
</dbReference>
<keyword evidence="5" id="KW-0539">Nucleus</keyword>
<name>A0A151RGW3_CAJCA</name>
<organism evidence="9 10">
    <name type="scientific">Cajanus cajan</name>
    <name type="common">Pigeon pea</name>
    <name type="synonym">Cajanus indicus</name>
    <dbReference type="NCBI Taxonomy" id="3821"/>
    <lineage>
        <taxon>Eukaryota</taxon>
        <taxon>Viridiplantae</taxon>
        <taxon>Streptophyta</taxon>
        <taxon>Embryophyta</taxon>
        <taxon>Tracheophyta</taxon>
        <taxon>Spermatophyta</taxon>
        <taxon>Magnoliopsida</taxon>
        <taxon>eudicotyledons</taxon>
        <taxon>Gunneridae</taxon>
        <taxon>Pentapetalae</taxon>
        <taxon>rosids</taxon>
        <taxon>fabids</taxon>
        <taxon>Fabales</taxon>
        <taxon>Fabaceae</taxon>
        <taxon>Papilionoideae</taxon>
        <taxon>50 kb inversion clade</taxon>
        <taxon>NPAAA clade</taxon>
        <taxon>indigoferoid/millettioid clade</taxon>
        <taxon>Phaseoleae</taxon>
        <taxon>Cajanus</taxon>
    </lineage>
</organism>
<dbReference type="SUPFAM" id="SSF101936">
    <property type="entry name" value="DNA-binding pseudobarrel domain"/>
    <property type="match status" value="2"/>
</dbReference>
<dbReference type="Proteomes" id="UP000075243">
    <property type="component" value="Unassembled WGS sequence"/>
</dbReference>
<reference evidence="9" key="1">
    <citation type="journal article" date="2012" name="Nat. Biotechnol.">
        <title>Draft genome sequence of pigeonpea (Cajanus cajan), an orphan legume crop of resource-poor farmers.</title>
        <authorList>
            <person name="Varshney R.K."/>
            <person name="Chen W."/>
            <person name="Li Y."/>
            <person name="Bharti A.K."/>
            <person name="Saxena R.K."/>
            <person name="Schlueter J.A."/>
            <person name="Donoghue M.T."/>
            <person name="Azam S."/>
            <person name="Fan G."/>
            <person name="Whaley A.M."/>
            <person name="Farmer A.D."/>
            <person name="Sheridan J."/>
            <person name="Iwata A."/>
            <person name="Tuteja R."/>
            <person name="Penmetsa R.V."/>
            <person name="Wu W."/>
            <person name="Upadhyaya H.D."/>
            <person name="Yang S.P."/>
            <person name="Shah T."/>
            <person name="Saxena K.B."/>
            <person name="Michael T."/>
            <person name="McCombie W.R."/>
            <person name="Yang B."/>
            <person name="Zhang G."/>
            <person name="Yang H."/>
            <person name="Wang J."/>
            <person name="Spillane C."/>
            <person name="Cook D.R."/>
            <person name="May G.D."/>
            <person name="Xu X."/>
            <person name="Jackson S.A."/>
        </authorList>
    </citation>
    <scope>NUCLEOTIDE SEQUENCE [LARGE SCALE GENOMIC DNA]</scope>
</reference>
<feature type="region of interest" description="Disordered" evidence="6">
    <location>
        <begin position="73"/>
        <end position="117"/>
    </location>
</feature>
<dbReference type="Gene3D" id="2.40.330.10">
    <property type="entry name" value="DNA-binding pseudobarrel domain"/>
    <property type="match status" value="2"/>
</dbReference>
<evidence type="ECO:0000256" key="5">
    <source>
        <dbReference type="ARBA" id="ARBA00023242"/>
    </source>
</evidence>
<evidence type="ECO:0000313" key="9">
    <source>
        <dbReference type="EMBL" id="KYP41675.1"/>
    </source>
</evidence>
<dbReference type="Pfam" id="PF02362">
    <property type="entry name" value="B3"/>
    <property type="match status" value="1"/>
</dbReference>
<evidence type="ECO:0000256" key="3">
    <source>
        <dbReference type="ARBA" id="ARBA00023125"/>
    </source>
</evidence>